<evidence type="ECO:0000313" key="10">
    <source>
        <dbReference type="Proteomes" id="UP000193922"/>
    </source>
</evidence>
<evidence type="ECO:0000313" key="9">
    <source>
        <dbReference type="EMBL" id="ORX68731.1"/>
    </source>
</evidence>
<organism evidence="9 10">
    <name type="scientific">Linderina pennispora</name>
    <dbReference type="NCBI Taxonomy" id="61395"/>
    <lineage>
        <taxon>Eukaryota</taxon>
        <taxon>Fungi</taxon>
        <taxon>Fungi incertae sedis</taxon>
        <taxon>Zoopagomycota</taxon>
        <taxon>Kickxellomycotina</taxon>
        <taxon>Kickxellomycetes</taxon>
        <taxon>Kickxellales</taxon>
        <taxon>Kickxellaceae</taxon>
        <taxon>Linderina</taxon>
    </lineage>
</organism>
<dbReference type="PANTHER" id="PTHR15944">
    <property type="entry name" value="FARNESYLCYSTEINE LYASE"/>
    <property type="match status" value="1"/>
</dbReference>
<keyword evidence="3" id="KW-0285">Flavoprotein</keyword>
<dbReference type="SUPFAM" id="SSF51905">
    <property type="entry name" value="FAD/NAD(P)-binding domain"/>
    <property type="match status" value="1"/>
</dbReference>
<dbReference type="Proteomes" id="UP000193922">
    <property type="component" value="Unassembled WGS sequence"/>
</dbReference>
<keyword evidence="10" id="KW-1185">Reference proteome</keyword>
<evidence type="ECO:0000256" key="5">
    <source>
        <dbReference type="ARBA" id="ARBA00022827"/>
    </source>
</evidence>
<keyword evidence="6" id="KW-0560">Oxidoreductase</keyword>
<dbReference type="InterPro" id="IPR017046">
    <property type="entry name" value="Prenylcysteine_Oxase1"/>
</dbReference>
<evidence type="ECO:0000256" key="3">
    <source>
        <dbReference type="ARBA" id="ARBA00022630"/>
    </source>
</evidence>
<evidence type="ECO:0000256" key="6">
    <source>
        <dbReference type="ARBA" id="ARBA00023002"/>
    </source>
</evidence>
<sequence>MFVGSNKHMYDLAKQFNLTLCSHPCTFGADNKANVLQSKLSGLGEYGIWDVAKGVWQVKRDGWFWVGRFEDALAYYVSAGERVRRRFLDEVVTLATRVNYMQDIDTINLLSAHVSMAPTSEDVYSVAGGNWQVFDRMVRESRATLNFNTTVTAVQREGGKYTLVLGSNQTTAAFDSVIIAAPLSVSGLDVLGQKDVPVKRLAPRAPFNCLSILACLDDALACHQGTVLVKIFSHEPVDLDAAFERVEWQREQRWHSYPQLIPRNARYVQENGDHAYRSDRPGMPPIVMDERAGGGVYYVNGMESLFSTMESQTVAARHVVQLVVLGKGGFDSVRTAGADEPA</sequence>
<dbReference type="GO" id="GO:0001735">
    <property type="term" value="F:prenylcysteine oxidase activity"/>
    <property type="evidence" value="ECO:0007669"/>
    <property type="project" value="InterPro"/>
</dbReference>
<gene>
    <name evidence="9" type="ORF">DL89DRAFT_258579</name>
</gene>
<proteinExistence type="inferred from homology"/>
<evidence type="ECO:0000256" key="7">
    <source>
        <dbReference type="ARBA" id="ARBA00023180"/>
    </source>
</evidence>
<keyword evidence="7" id="KW-0325">Glycoprotein</keyword>
<protein>
    <recommendedName>
        <fullName evidence="8">Prenylcysteine lyase domain-containing protein</fullName>
    </recommendedName>
</protein>
<dbReference type="AlphaFoldDB" id="A0A1Y1W5C6"/>
<accession>A0A1Y1W5C6</accession>
<evidence type="ECO:0000256" key="4">
    <source>
        <dbReference type="ARBA" id="ARBA00022729"/>
    </source>
</evidence>
<dbReference type="RefSeq" id="XP_040742513.1">
    <property type="nucleotide sequence ID" value="XM_040885621.1"/>
</dbReference>
<dbReference type="EMBL" id="MCFD01000009">
    <property type="protein sequence ID" value="ORX68731.1"/>
    <property type="molecule type" value="Genomic_DNA"/>
</dbReference>
<dbReference type="Gene3D" id="3.50.50.60">
    <property type="entry name" value="FAD/NAD(P)-binding domain"/>
    <property type="match status" value="1"/>
</dbReference>
<dbReference type="Pfam" id="PF07156">
    <property type="entry name" value="Prenylcys_lyase"/>
    <property type="match status" value="2"/>
</dbReference>
<keyword evidence="4" id="KW-0732">Signal</keyword>
<feature type="domain" description="Prenylcysteine lyase" evidence="8">
    <location>
        <begin position="203"/>
        <end position="323"/>
    </location>
</feature>
<dbReference type="PANTHER" id="PTHR15944:SF0">
    <property type="entry name" value="PRENYLCYSTEINE LYASE DOMAIN-CONTAINING PROTEIN"/>
    <property type="match status" value="1"/>
</dbReference>
<comment type="caution">
    <text evidence="9">The sequence shown here is derived from an EMBL/GenBank/DDBJ whole genome shotgun (WGS) entry which is preliminary data.</text>
</comment>
<keyword evidence="5" id="KW-0274">FAD</keyword>
<comment type="similarity">
    <text evidence="2">Belongs to the prenylcysteine oxidase family.</text>
</comment>
<dbReference type="STRING" id="61395.A0A1Y1W5C6"/>
<evidence type="ECO:0000256" key="1">
    <source>
        <dbReference type="ARBA" id="ARBA00001974"/>
    </source>
</evidence>
<evidence type="ECO:0000259" key="8">
    <source>
        <dbReference type="Pfam" id="PF07156"/>
    </source>
</evidence>
<dbReference type="GeneID" id="63802269"/>
<dbReference type="InterPro" id="IPR010795">
    <property type="entry name" value="Prenylcys_lyase"/>
</dbReference>
<dbReference type="InterPro" id="IPR036188">
    <property type="entry name" value="FAD/NAD-bd_sf"/>
</dbReference>
<dbReference type="GO" id="GO:0030328">
    <property type="term" value="P:prenylcysteine catabolic process"/>
    <property type="evidence" value="ECO:0007669"/>
    <property type="project" value="InterPro"/>
</dbReference>
<dbReference type="OrthoDB" id="437369at2759"/>
<feature type="domain" description="Prenylcysteine lyase" evidence="8">
    <location>
        <begin position="83"/>
        <end position="190"/>
    </location>
</feature>
<name>A0A1Y1W5C6_9FUNG</name>
<dbReference type="GO" id="GO:0030327">
    <property type="term" value="P:prenylated protein catabolic process"/>
    <property type="evidence" value="ECO:0007669"/>
    <property type="project" value="TreeGrafter"/>
</dbReference>
<evidence type="ECO:0000256" key="2">
    <source>
        <dbReference type="ARBA" id="ARBA00009967"/>
    </source>
</evidence>
<comment type="cofactor">
    <cofactor evidence="1">
        <name>FAD</name>
        <dbReference type="ChEBI" id="CHEBI:57692"/>
    </cofactor>
</comment>
<reference evidence="9 10" key="1">
    <citation type="submission" date="2016-07" db="EMBL/GenBank/DDBJ databases">
        <title>Pervasive Adenine N6-methylation of Active Genes in Fungi.</title>
        <authorList>
            <consortium name="DOE Joint Genome Institute"/>
            <person name="Mondo S.J."/>
            <person name="Dannebaum R.O."/>
            <person name="Kuo R.C."/>
            <person name="Labutti K."/>
            <person name="Haridas S."/>
            <person name="Kuo A."/>
            <person name="Salamov A."/>
            <person name="Ahrendt S.R."/>
            <person name="Lipzen A."/>
            <person name="Sullivan W."/>
            <person name="Andreopoulos W.B."/>
            <person name="Clum A."/>
            <person name="Lindquist E."/>
            <person name="Daum C."/>
            <person name="Ramamoorthy G.K."/>
            <person name="Gryganskyi A."/>
            <person name="Culley D."/>
            <person name="Magnuson J.K."/>
            <person name="James T.Y."/>
            <person name="O'Malley M.A."/>
            <person name="Stajich J.E."/>
            <person name="Spatafora J.W."/>
            <person name="Visel A."/>
            <person name="Grigoriev I.V."/>
        </authorList>
    </citation>
    <scope>NUCLEOTIDE SEQUENCE [LARGE SCALE GENOMIC DNA]</scope>
    <source>
        <strain evidence="9 10">ATCC 12442</strain>
    </source>
</reference>